<dbReference type="InterPro" id="IPR054491">
    <property type="entry name" value="MGH1-like_GH"/>
</dbReference>
<dbReference type="Gene3D" id="1.50.10.10">
    <property type="match status" value="1"/>
</dbReference>
<dbReference type="Proteomes" id="UP000538666">
    <property type="component" value="Unassembled WGS sequence"/>
</dbReference>
<comment type="caution">
    <text evidence="3">The sequence shown here is derived from an EMBL/GenBank/DDBJ whole genome shotgun (WGS) entry which is preliminary data.</text>
</comment>
<feature type="compositionally biased region" description="Polar residues" evidence="1">
    <location>
        <begin position="9"/>
        <end position="21"/>
    </location>
</feature>
<evidence type="ECO:0000313" key="3">
    <source>
        <dbReference type="EMBL" id="MBB6143607.1"/>
    </source>
</evidence>
<dbReference type="InterPro" id="IPR012341">
    <property type="entry name" value="6hp_glycosidase-like_sf"/>
</dbReference>
<dbReference type="AlphaFoldDB" id="A0A841JSY0"/>
<gene>
    <name evidence="3" type="ORF">HNQ77_001556</name>
</gene>
<name>A0A841JSY0_9BACT</name>
<sequence length="510" mass="56931">MGARAGAASAQSEKNEASSPTFVTRNARWQSTYDKALEILRNNVQMLPRFDKPVLIEGSEYAGIWQECGPLEALVYRKFRSDVARNSHMVFFALQRPDGQLAANNTRSGTSFGQIQMVVPIAATAWELAQSTHDQELLETAYASCSRWDDWLVRYRNTRGTGLIEGFCTYDTGMDNSPRWSGIPPQCPDRDAKKFTPLPTLPRVSPDLSATVYGARLALAEMAKALGKQSDADQWTEKAAHLRGLILSKLYVPEDAAFYDLDAQNNFVKVRTCVLMRVCSEHVVDQKLFDDLWTRQIHNPKAFWTPYPLPSVAFDDPAFVRPIPHNSWGGASQALTALRAGRWFDHYGRSAELSILMDKWCDAIQRDMSFRQQLDPTTGAFTEGDLPNYSPAALVMMDYTWRLAGIHEEPQQLHWNVRPGHPASESAKFSMRTDTGSDAEMRYDAKGATCYIGGTTVGRVEGGAARLLTDKQGKITGLTGIREATQHIALHTPDRGKRNFTLHANEHVAI</sequence>
<evidence type="ECO:0000256" key="1">
    <source>
        <dbReference type="SAM" id="MobiDB-lite"/>
    </source>
</evidence>
<evidence type="ECO:0000259" key="2">
    <source>
        <dbReference type="Pfam" id="PF22422"/>
    </source>
</evidence>
<keyword evidence="4" id="KW-1185">Reference proteome</keyword>
<organism evidence="3 4">
    <name type="scientific">Silvibacterium bohemicum</name>
    <dbReference type="NCBI Taxonomy" id="1577686"/>
    <lineage>
        <taxon>Bacteria</taxon>
        <taxon>Pseudomonadati</taxon>
        <taxon>Acidobacteriota</taxon>
        <taxon>Terriglobia</taxon>
        <taxon>Terriglobales</taxon>
        <taxon>Acidobacteriaceae</taxon>
        <taxon>Silvibacterium</taxon>
    </lineage>
</organism>
<protein>
    <recommendedName>
        <fullName evidence="2">Mannosylglycerate hydrolase MGH1-like glycoside hydrolase domain-containing protein</fullName>
    </recommendedName>
</protein>
<feature type="region of interest" description="Disordered" evidence="1">
    <location>
        <begin position="1"/>
        <end position="21"/>
    </location>
</feature>
<evidence type="ECO:0000313" key="4">
    <source>
        <dbReference type="Proteomes" id="UP000538666"/>
    </source>
</evidence>
<accession>A0A841JSY0</accession>
<dbReference type="SUPFAM" id="SSF48208">
    <property type="entry name" value="Six-hairpin glycosidases"/>
    <property type="match status" value="1"/>
</dbReference>
<dbReference type="EMBL" id="JACHEK010000003">
    <property type="protein sequence ID" value="MBB6143607.1"/>
    <property type="molecule type" value="Genomic_DNA"/>
</dbReference>
<dbReference type="GO" id="GO:0005975">
    <property type="term" value="P:carbohydrate metabolic process"/>
    <property type="evidence" value="ECO:0007669"/>
    <property type="project" value="InterPro"/>
</dbReference>
<dbReference type="InterPro" id="IPR008928">
    <property type="entry name" value="6-hairpin_glycosidase_sf"/>
</dbReference>
<dbReference type="RefSeq" id="WP_260315279.1">
    <property type="nucleotide sequence ID" value="NZ_JACHEK010000003.1"/>
</dbReference>
<feature type="domain" description="Mannosylglycerate hydrolase MGH1-like glycoside hydrolase" evidence="2">
    <location>
        <begin position="72"/>
        <end position="384"/>
    </location>
</feature>
<dbReference type="Pfam" id="PF22422">
    <property type="entry name" value="MGH1-like_GH"/>
    <property type="match status" value="1"/>
</dbReference>
<proteinExistence type="predicted"/>
<reference evidence="3 4" key="1">
    <citation type="submission" date="2020-08" db="EMBL/GenBank/DDBJ databases">
        <title>Genomic Encyclopedia of Type Strains, Phase IV (KMG-IV): sequencing the most valuable type-strain genomes for metagenomic binning, comparative biology and taxonomic classification.</title>
        <authorList>
            <person name="Goeker M."/>
        </authorList>
    </citation>
    <scope>NUCLEOTIDE SEQUENCE [LARGE SCALE GENOMIC DNA]</scope>
    <source>
        <strain evidence="3 4">DSM 103733</strain>
    </source>
</reference>